<reference evidence="1" key="1">
    <citation type="submission" date="2009-09" db="EMBL/GenBank/DDBJ databases">
        <authorList>
            <person name="Weinstock G."/>
            <person name="Sodergren E."/>
            <person name="Clifton S."/>
            <person name="Fulton L."/>
            <person name="Fulton B."/>
            <person name="Courtney L."/>
            <person name="Fronick C."/>
            <person name="Harrison M."/>
            <person name="Strong C."/>
            <person name="Farmer C."/>
            <person name="Delahaunty K."/>
            <person name="Markovic C."/>
            <person name="Hall O."/>
            <person name="Minx P."/>
            <person name="Tomlinson C."/>
            <person name="Mitreva M."/>
            <person name="Nelson J."/>
            <person name="Hou S."/>
            <person name="Wollam A."/>
            <person name="Pepin K.H."/>
            <person name="Johnson M."/>
            <person name="Bhonagiri V."/>
            <person name="Nash W.E."/>
            <person name="Warren W."/>
            <person name="Chinwalla A."/>
            <person name="Mardis E.R."/>
            <person name="Wilson R.K."/>
        </authorList>
    </citation>
    <scope>NUCLEOTIDE SEQUENCE [LARGE SCALE GENOMIC DNA]</scope>
    <source>
        <strain evidence="1">ATCC 51259</strain>
    </source>
</reference>
<evidence type="ECO:0000313" key="1">
    <source>
        <dbReference type="EMBL" id="EEX72727.1"/>
    </source>
</evidence>
<dbReference type="EMBL" id="ACIJ02000007">
    <property type="protein sequence ID" value="EEX72727.1"/>
    <property type="molecule type" value="Genomic_DNA"/>
</dbReference>
<comment type="caution">
    <text evidence="1">The sequence shown here is derived from an EMBL/GenBank/DDBJ whole genome shotgun (WGS) entry which is preliminary data.</text>
</comment>
<name>C9LDW6_9BACT</name>
<keyword evidence="2" id="KW-1185">Reference proteome</keyword>
<dbReference type="AlphaFoldDB" id="C9LDW6"/>
<accession>C9LDW6</accession>
<dbReference type="STRING" id="626522.GCWU000325_00389"/>
<gene>
    <name evidence="1" type="ORF">GCWU000325_00389</name>
</gene>
<dbReference type="Proteomes" id="UP000003460">
    <property type="component" value="Unassembled WGS sequence"/>
</dbReference>
<proteinExistence type="predicted"/>
<protein>
    <submittedName>
        <fullName evidence="1">Uncharacterized protein</fullName>
    </submittedName>
</protein>
<dbReference type="HOGENOM" id="CLU_2956865_0_0_10"/>
<organism evidence="1 2">
    <name type="scientific">Alloprevotella tannerae ATCC 51259</name>
    <dbReference type="NCBI Taxonomy" id="626522"/>
    <lineage>
        <taxon>Bacteria</taxon>
        <taxon>Pseudomonadati</taxon>
        <taxon>Bacteroidota</taxon>
        <taxon>Bacteroidia</taxon>
        <taxon>Bacteroidales</taxon>
        <taxon>Prevotellaceae</taxon>
        <taxon>Alloprevotella</taxon>
    </lineage>
</organism>
<evidence type="ECO:0000313" key="2">
    <source>
        <dbReference type="Proteomes" id="UP000003460"/>
    </source>
</evidence>
<sequence>MLVRTLTAKALLITASKVRYKKGKTKSLVKFMFICSAKNQDLKSSEAENFCEWMVSDQE</sequence>